<dbReference type="GO" id="GO:0004843">
    <property type="term" value="F:cysteine-type deubiquitinase activity"/>
    <property type="evidence" value="ECO:0007669"/>
    <property type="project" value="UniProtKB-UniRule"/>
</dbReference>
<proteinExistence type="inferred from homology"/>
<dbReference type="CTD" id="646951"/>
<dbReference type="OMA" id="DHLQCFK"/>
<dbReference type="InterPro" id="IPR039785">
    <property type="entry name" value="MINY3/4"/>
</dbReference>
<name>A0A7M7NJ62_STRPU</name>
<sequence>MATGIAAASDNKMDLFKLVAALENTTPNNLFASAARPKTSQEEFKSTKPTKKQAEEEEGPKAGDDITMETAEGIKDVLYGRRSFTIDEEWKKAPFIRTPVDGPFPYGLLTPKDKARGLIIAIQAQFIQKVFSGGDDGIQSAHDPAKVAGRLKLVYEWKQRKVFIETLATILWRAGEGKKAIVALVYPAYAALLYSQQKRLEHFIKTVKVIECVSYKQVTKLLEKKLGMFEDQDGGGPLMFLLSLILSRRILKLKDDLQGELLFTETDQCNLSLINLILMGQATPYLFNGKQEYGLDAKPLDVPQYGIGQRAEVGILVVDRLDGKEAKNAKKITIGSMLKTPLFPIWVLRLKGRYSLFFCCNLNLNRDWRSEAKFNLYYYTGQREQKDEVRLTIDSRLRLMEEKKKKDDKNVPLLEECIQSRWPGAHVDWNGVSPFF</sequence>
<dbReference type="SMART" id="SM01174">
    <property type="entry name" value="DUF4205"/>
    <property type="match status" value="1"/>
</dbReference>
<keyword evidence="2" id="KW-0788">Thiol protease</keyword>
<evidence type="ECO:0000313" key="6">
    <source>
        <dbReference type="Proteomes" id="UP000007110"/>
    </source>
</evidence>
<evidence type="ECO:0000256" key="1">
    <source>
        <dbReference type="ARBA" id="ARBA00011074"/>
    </source>
</evidence>
<dbReference type="KEGG" id="spu:100889067"/>
<protein>
    <recommendedName>
        <fullName evidence="2">Ubiquitin carboxyl-terminal hydrolase MINDY</fullName>
        <ecNumber evidence="2">3.4.19.12</ecNumber>
    </recommendedName>
</protein>
<dbReference type="GO" id="GO:1990380">
    <property type="term" value="F:K48-linked deubiquitinase activity"/>
    <property type="evidence" value="ECO:0000318"/>
    <property type="project" value="GO_Central"/>
</dbReference>
<dbReference type="InParanoid" id="A0A7M7NJ62"/>
<dbReference type="RefSeq" id="XP_030837415.1">
    <property type="nucleotide sequence ID" value="XM_030981555.1"/>
</dbReference>
<reference evidence="6" key="1">
    <citation type="submission" date="2015-02" db="EMBL/GenBank/DDBJ databases">
        <title>Genome sequencing for Strongylocentrotus purpuratus.</title>
        <authorList>
            <person name="Murali S."/>
            <person name="Liu Y."/>
            <person name="Vee V."/>
            <person name="English A."/>
            <person name="Wang M."/>
            <person name="Skinner E."/>
            <person name="Han Y."/>
            <person name="Muzny D.M."/>
            <person name="Worley K.C."/>
            <person name="Gibbs R.A."/>
        </authorList>
    </citation>
    <scope>NUCLEOTIDE SEQUENCE</scope>
</reference>
<evidence type="ECO:0000256" key="3">
    <source>
        <dbReference type="SAM" id="MobiDB-lite"/>
    </source>
</evidence>
<evidence type="ECO:0000259" key="4">
    <source>
        <dbReference type="SMART" id="SM01174"/>
    </source>
</evidence>
<dbReference type="EnsemblMetazoa" id="XM_030981555">
    <property type="protein sequence ID" value="XP_030837415"/>
    <property type="gene ID" value="LOC100889067"/>
</dbReference>
<evidence type="ECO:0000313" key="5">
    <source>
        <dbReference type="EnsemblMetazoa" id="XP_030837415"/>
    </source>
</evidence>
<dbReference type="GO" id="GO:0006508">
    <property type="term" value="P:proteolysis"/>
    <property type="evidence" value="ECO:0007669"/>
    <property type="project" value="UniProtKB-KW"/>
</dbReference>
<dbReference type="GeneID" id="100889067"/>
<dbReference type="GO" id="GO:0071108">
    <property type="term" value="P:protein K48-linked deubiquitination"/>
    <property type="evidence" value="ECO:0007669"/>
    <property type="project" value="InterPro"/>
</dbReference>
<dbReference type="Pfam" id="PF13898">
    <property type="entry name" value="MINDY-3_4_CD"/>
    <property type="match status" value="1"/>
</dbReference>
<keyword evidence="2" id="KW-0645">Protease</keyword>
<keyword evidence="6" id="KW-1185">Reference proteome</keyword>
<dbReference type="EC" id="3.4.19.12" evidence="2"/>
<dbReference type="AlphaFoldDB" id="A0A7M7NJ62"/>
<reference evidence="5" key="2">
    <citation type="submission" date="2021-01" db="UniProtKB">
        <authorList>
            <consortium name="EnsemblMetazoa"/>
        </authorList>
    </citation>
    <scope>IDENTIFICATION</scope>
</reference>
<evidence type="ECO:0000256" key="2">
    <source>
        <dbReference type="RuleBase" id="RU367088"/>
    </source>
</evidence>
<feature type="domain" description="Deubiquitinating enzyme MINDY-3/4 conserved" evidence="4">
    <location>
        <begin position="75"/>
        <end position="431"/>
    </location>
</feature>
<dbReference type="PANTHER" id="PTHR12473:SF8">
    <property type="entry name" value="UBIQUITIN CARBOXYL-TERMINAL HYDROLASE MINDY-4-RELATED"/>
    <property type="match status" value="1"/>
</dbReference>
<comment type="catalytic activity">
    <reaction evidence="2">
        <text>Thiol-dependent hydrolysis of ester, thioester, amide, peptide and isopeptide bonds formed by the C-terminal Gly of ubiquitin (a 76-residue protein attached to proteins as an intracellular targeting signal).</text>
        <dbReference type="EC" id="3.4.19.12"/>
    </reaction>
</comment>
<comment type="similarity">
    <text evidence="1 2">Belongs to the MINDY deubiquitinase family. FAM188 subfamily.</text>
</comment>
<accession>A0A7M7NJ62</accession>
<dbReference type="OrthoDB" id="10263628at2759"/>
<feature type="region of interest" description="Disordered" evidence="3">
    <location>
        <begin position="29"/>
        <end position="65"/>
    </location>
</feature>
<dbReference type="InterPro" id="IPR025257">
    <property type="entry name" value="MINDY-3/4_CD"/>
</dbReference>
<organism evidence="5 6">
    <name type="scientific">Strongylocentrotus purpuratus</name>
    <name type="common">Purple sea urchin</name>
    <dbReference type="NCBI Taxonomy" id="7668"/>
    <lineage>
        <taxon>Eukaryota</taxon>
        <taxon>Metazoa</taxon>
        <taxon>Echinodermata</taxon>
        <taxon>Eleutherozoa</taxon>
        <taxon>Echinozoa</taxon>
        <taxon>Echinoidea</taxon>
        <taxon>Euechinoidea</taxon>
        <taxon>Echinacea</taxon>
        <taxon>Camarodonta</taxon>
        <taxon>Echinidea</taxon>
        <taxon>Strongylocentrotidae</taxon>
        <taxon>Strongylocentrotus</taxon>
    </lineage>
</organism>
<dbReference type="PANTHER" id="PTHR12473">
    <property type="entry name" value="UBIQUITIN CARBOXYL-TERMINAL HYDROLASE MINDY-4-RELATED"/>
    <property type="match status" value="1"/>
</dbReference>
<comment type="function">
    <text evidence="2">Hydrolase that can remove 'Lys-48'-linked conjugated ubiquitin from proteins.</text>
</comment>
<dbReference type="Proteomes" id="UP000007110">
    <property type="component" value="Unassembled WGS sequence"/>
</dbReference>
<keyword evidence="2" id="KW-0378">Hydrolase</keyword>
<keyword evidence="2" id="KW-0833">Ubl conjugation pathway</keyword>